<accession>A0A914UQW9</accession>
<sequence>MYYSNNMHFTTFDTMKNPNPGCHQLGGWWLDSNGCAHEALNGKYIPSAWTTYQGFYWDIGTVTINPKQSSMMLRSILSKIL</sequence>
<keyword evidence="1" id="KW-1185">Reference proteome</keyword>
<reference evidence="2" key="1">
    <citation type="submission" date="2022-11" db="UniProtKB">
        <authorList>
            <consortium name="WormBaseParasite"/>
        </authorList>
    </citation>
    <scope>IDENTIFICATION</scope>
</reference>
<evidence type="ECO:0000313" key="2">
    <source>
        <dbReference type="WBParaSite" id="PSAMB.scaffold11901size3068.g34517.t1"/>
    </source>
</evidence>
<name>A0A914UQW9_9BILA</name>
<evidence type="ECO:0000313" key="1">
    <source>
        <dbReference type="Proteomes" id="UP000887566"/>
    </source>
</evidence>
<dbReference type="InterPro" id="IPR036056">
    <property type="entry name" value="Fibrinogen-like_C"/>
</dbReference>
<dbReference type="InterPro" id="IPR014716">
    <property type="entry name" value="Fibrinogen_a/b/g_C_1"/>
</dbReference>
<organism evidence="1 2">
    <name type="scientific">Plectus sambesii</name>
    <dbReference type="NCBI Taxonomy" id="2011161"/>
    <lineage>
        <taxon>Eukaryota</taxon>
        <taxon>Metazoa</taxon>
        <taxon>Ecdysozoa</taxon>
        <taxon>Nematoda</taxon>
        <taxon>Chromadorea</taxon>
        <taxon>Plectida</taxon>
        <taxon>Plectina</taxon>
        <taxon>Plectoidea</taxon>
        <taxon>Plectidae</taxon>
        <taxon>Plectus</taxon>
    </lineage>
</organism>
<dbReference type="SUPFAM" id="SSF56496">
    <property type="entry name" value="Fibrinogen C-terminal domain-like"/>
    <property type="match status" value="1"/>
</dbReference>
<dbReference type="WBParaSite" id="PSAMB.scaffold11901size3068.g34517.t1">
    <property type="protein sequence ID" value="PSAMB.scaffold11901size3068.g34517.t1"/>
    <property type="gene ID" value="PSAMB.scaffold11901size3068.g34517"/>
</dbReference>
<proteinExistence type="predicted"/>
<protein>
    <submittedName>
        <fullName evidence="2">Fibrinogen C-terminal domain-containing protein</fullName>
    </submittedName>
</protein>
<dbReference type="AlphaFoldDB" id="A0A914UQW9"/>
<dbReference type="Gene3D" id="3.90.215.10">
    <property type="entry name" value="Gamma Fibrinogen, chain A, domain 1"/>
    <property type="match status" value="1"/>
</dbReference>
<dbReference type="Proteomes" id="UP000887566">
    <property type="component" value="Unplaced"/>
</dbReference>